<evidence type="ECO:0000313" key="4">
    <source>
        <dbReference type="Proteomes" id="UP000035368"/>
    </source>
</evidence>
<organism evidence="3 4">
    <name type="scientific">Corynebacterium epidermidicanis</name>
    <dbReference type="NCBI Taxonomy" id="1050174"/>
    <lineage>
        <taxon>Bacteria</taxon>
        <taxon>Bacillati</taxon>
        <taxon>Actinomycetota</taxon>
        <taxon>Actinomycetes</taxon>
        <taxon>Mycobacteriales</taxon>
        <taxon>Corynebacteriaceae</taxon>
        <taxon>Corynebacterium</taxon>
    </lineage>
</organism>
<dbReference type="AlphaFoldDB" id="A0A0G3GMH5"/>
<evidence type="ECO:0000256" key="1">
    <source>
        <dbReference type="SAM" id="Phobius"/>
    </source>
</evidence>
<feature type="domain" description="T-Q ester bond containing" evidence="2">
    <location>
        <begin position="431"/>
        <end position="474"/>
    </location>
</feature>
<keyword evidence="1" id="KW-0472">Membrane</keyword>
<dbReference type="InterPro" id="IPR041100">
    <property type="entry name" value="TQ"/>
</dbReference>
<keyword evidence="1" id="KW-1133">Transmembrane helix</keyword>
<dbReference type="KEGG" id="cei:CEPID_02315"/>
<evidence type="ECO:0000259" key="2">
    <source>
        <dbReference type="Pfam" id="PF18202"/>
    </source>
</evidence>
<accession>A0A0G3GMH5</accession>
<protein>
    <recommendedName>
        <fullName evidence="2">T-Q ester bond containing domain-containing protein</fullName>
    </recommendedName>
</protein>
<evidence type="ECO:0000313" key="3">
    <source>
        <dbReference type="EMBL" id="AKK02344.1"/>
    </source>
</evidence>
<reference evidence="3 4" key="1">
    <citation type="submission" date="2015-05" db="EMBL/GenBank/DDBJ databases">
        <title>Complete genome sequence of Corynebacterium epidermidicanis DSM 45586, isolated from the skin of a dog suffering from pruritus.</title>
        <authorList>
            <person name="Ruckert C."/>
            <person name="Albersmeier A."/>
            <person name="Winkler A."/>
            <person name="Tauch A."/>
        </authorList>
    </citation>
    <scope>NUCLEOTIDE SEQUENCE [LARGE SCALE GENOMIC DNA]</scope>
    <source>
        <strain evidence="3 4">DSM 45586</strain>
    </source>
</reference>
<dbReference type="PATRIC" id="fig|1050174.4.peg.469"/>
<dbReference type="Proteomes" id="UP000035368">
    <property type="component" value="Chromosome"/>
</dbReference>
<name>A0A0G3GMH5_9CORY</name>
<proteinExistence type="predicted"/>
<dbReference type="Pfam" id="PF18202">
    <property type="entry name" value="TQ"/>
    <property type="match status" value="2"/>
</dbReference>
<dbReference type="NCBIfam" id="NF033903">
    <property type="entry name" value="VaFE_rpt"/>
    <property type="match status" value="1"/>
</dbReference>
<gene>
    <name evidence="3" type="ORF">CEPID_02315</name>
</gene>
<dbReference type="EMBL" id="CP011541">
    <property type="protein sequence ID" value="AKK02344.1"/>
    <property type="molecule type" value="Genomic_DNA"/>
</dbReference>
<keyword evidence="4" id="KW-1185">Reference proteome</keyword>
<dbReference type="Gene3D" id="2.60.40.3930">
    <property type="match status" value="1"/>
</dbReference>
<feature type="transmembrane region" description="Helical" evidence="1">
    <location>
        <begin position="20"/>
        <end position="41"/>
    </location>
</feature>
<sequence>MIQLHTAGGNHRATAGKSSAFSRIFAFVAAIALVFPGVVAVQSHKPVQAAAAYDYRAFSTWSYDSNSIYVRNINNPNEIYEGFCFNHDAEQTSRFLEHPDWYAGQEDRFDYRRLDIVNGATLNSYMSDKSLLKVTDNDPAKLAQLYERFQKVLYYAQYLPSSDGSRQIPDAPLMYNGYKVSDLIWAMTNSANGRQENPPMWAVLDELFQKPVPPGNFQLFFFEAKYWSNDGQGVQNVISGQFVPNTPVPNENPSMGTVVKDNFTSSTGAPAVDAFGKVVNDSLTPRVNETLVNRPITSAQAQNVISDVVALNNFNKNQSYDLYTWLVDKETGAIAGGVKKSEIQANSQELIDGQVTVDLVLDRDWVQQQLDAAVAQQAPISKHYVVFEAAYAAGTSVTTDSNGIPTSPSYAEHKELGSLDQTVWLTFYGGPTIHTNAWSEQDSKTVYIKDGKAVVFDEISFANLNDGSYTFETSAFINGKNNLPKR</sequence>
<feature type="domain" description="T-Q ester bond containing" evidence="2">
    <location>
        <begin position="254"/>
        <end position="424"/>
    </location>
</feature>
<dbReference type="RefSeq" id="WP_047239579.1">
    <property type="nucleotide sequence ID" value="NZ_CP011541.1"/>
</dbReference>
<keyword evidence="1" id="KW-0812">Transmembrane</keyword>